<sequence>MSGGDSGISFGGNGTTEVLNCMELFERVRLSSVKEEILNSLKVNDILKIEKYDKSVVAVTSENKIVGSIAGISIKDIIYCLENGYVIIGTVEEINDGSCILVIRCDGKAQ</sequence>
<accession>A0A0G9KZ41</accession>
<gene>
    <name evidence="1" type="ORF">AF80_06425</name>
</gene>
<dbReference type="Proteomes" id="UP000035154">
    <property type="component" value="Unassembled WGS sequence"/>
</dbReference>
<protein>
    <submittedName>
        <fullName evidence="1">Uncharacterized protein</fullName>
    </submittedName>
</protein>
<dbReference type="AlphaFoldDB" id="A0A0G9KZ41"/>
<dbReference type="EMBL" id="JAIW01000045">
    <property type="protein sequence ID" value="KLE09438.1"/>
    <property type="molecule type" value="Genomic_DNA"/>
</dbReference>
<name>A0A0G9KZ41_9BACT</name>
<comment type="caution">
    <text evidence="1">The sequence shown here is derived from an EMBL/GenBank/DDBJ whole genome shotgun (WGS) entry which is preliminary data.</text>
</comment>
<proteinExistence type="predicted"/>
<evidence type="ECO:0000313" key="2">
    <source>
        <dbReference type="Proteomes" id="UP000035154"/>
    </source>
</evidence>
<organism evidence="1 2">
    <name type="scientific">Aliarcobacter butzleri L355</name>
    <dbReference type="NCBI Taxonomy" id="1447263"/>
    <lineage>
        <taxon>Bacteria</taxon>
        <taxon>Pseudomonadati</taxon>
        <taxon>Campylobacterota</taxon>
        <taxon>Epsilonproteobacteria</taxon>
        <taxon>Campylobacterales</taxon>
        <taxon>Arcobacteraceae</taxon>
        <taxon>Aliarcobacter</taxon>
    </lineage>
</organism>
<evidence type="ECO:0000313" key="1">
    <source>
        <dbReference type="EMBL" id="KLE09438.1"/>
    </source>
</evidence>
<reference evidence="1 2" key="1">
    <citation type="submission" date="2014-01" db="EMBL/GenBank/DDBJ databases">
        <title>Development of a Comparative Genomic Fingerprinting Assay for High Resolution Genotyping of Arcobacter butzleri.</title>
        <authorList>
            <person name="Webb A.L."/>
            <person name="Inglis G.D."/>
            <person name="Kruczkiewicz P."/>
            <person name="Selinger L.B."/>
            <person name="Taboada E.N."/>
        </authorList>
    </citation>
    <scope>NUCLEOTIDE SEQUENCE [LARGE SCALE GENOMIC DNA]</scope>
    <source>
        <strain evidence="1 2">L355</strain>
    </source>
</reference>
<dbReference type="RefSeq" id="WP_014469457.1">
    <property type="nucleotide sequence ID" value="NZ_JAIW01000045.1"/>
</dbReference>
<dbReference type="PATRIC" id="fig|1447263.3.peg.1255"/>